<keyword evidence="4 12" id="KW-0347">Helicase</keyword>
<evidence type="ECO:0000256" key="8">
    <source>
        <dbReference type="ARBA" id="ARBA00034617"/>
    </source>
</evidence>
<dbReference type="CDD" id="cd17932">
    <property type="entry name" value="DEXQc_UvrD"/>
    <property type="match status" value="1"/>
</dbReference>
<keyword evidence="2 12" id="KW-0547">Nucleotide-binding</keyword>
<dbReference type="PANTHER" id="PTHR11070">
    <property type="entry name" value="UVRD / RECB / PCRA DNA HELICASE FAMILY MEMBER"/>
    <property type="match status" value="1"/>
</dbReference>
<dbReference type="GO" id="GO:0005524">
    <property type="term" value="F:ATP binding"/>
    <property type="evidence" value="ECO:0007669"/>
    <property type="project" value="UniProtKB-UniRule"/>
</dbReference>
<evidence type="ECO:0000259" key="15">
    <source>
        <dbReference type="PROSITE" id="PS51217"/>
    </source>
</evidence>
<comment type="caution">
    <text evidence="16">The sequence shown here is derived from an EMBL/GenBank/DDBJ whole genome shotgun (WGS) entry which is preliminary data.</text>
</comment>
<dbReference type="GO" id="GO:0033202">
    <property type="term" value="C:DNA helicase complex"/>
    <property type="evidence" value="ECO:0007669"/>
    <property type="project" value="TreeGrafter"/>
</dbReference>
<dbReference type="InterPro" id="IPR013986">
    <property type="entry name" value="DExx_box_DNA_helicase_dom_sf"/>
</dbReference>
<dbReference type="GO" id="GO:0043138">
    <property type="term" value="F:3'-5' DNA helicase activity"/>
    <property type="evidence" value="ECO:0007669"/>
    <property type="project" value="UniProtKB-EC"/>
</dbReference>
<keyword evidence="3 12" id="KW-0378">Hydrolase</keyword>
<evidence type="ECO:0000256" key="4">
    <source>
        <dbReference type="ARBA" id="ARBA00022806"/>
    </source>
</evidence>
<evidence type="ECO:0000313" key="17">
    <source>
        <dbReference type="Proteomes" id="UP000286598"/>
    </source>
</evidence>
<dbReference type="Proteomes" id="UP000286598">
    <property type="component" value="Unassembled WGS sequence"/>
</dbReference>
<feature type="domain" description="UvrD-like helicase C-terminal" evidence="15">
    <location>
        <begin position="292"/>
        <end position="578"/>
    </location>
</feature>
<dbReference type="InterPro" id="IPR014016">
    <property type="entry name" value="UvrD-like_ATP-bd"/>
</dbReference>
<dbReference type="EC" id="5.6.2.4" evidence="9"/>
<dbReference type="AlphaFoldDB" id="A0A415GMS2"/>
<dbReference type="PROSITE" id="PS51198">
    <property type="entry name" value="UVRD_HELICASE_ATP_BIND"/>
    <property type="match status" value="1"/>
</dbReference>
<sequence>MDTLLKSLNPNQLAAVEYTDGPELIIAGAGSGKTRVLTYKIAYLLQKGLAPWSILALTFTNKAAREMKSRIADLVGEERARCLNMGTFHSVFLRILRAEAEAVGLERNFSIYDDSDSRAVVNSIIKELKLDDKQYKASSVLGRIGAAKNSLVTPDVYMSDPHLAERDKVSGMPKVGQIYALYAARCKAANAVDFDDMLLFTYKLFADNPQIAQKYAERFSYVLVDEYQDTNYAQQSILTLLTKERRNICVVGDDAQSIYAFRGANIDNILKFQNIYEGARLFKLEQNYRSTQTIVKAANSVIINNQRQIRKDVYSENGDGEKVRLNITYSDKEEASVVCNEIRRLHNRYGVAYGDIAVLYRTNAQSRLFEEEFRRQDTPYHIYGGMSFYQHKEIKDVIAYFRLVANPNDEEALKRVINYPKRGIGDTTVSKLIAASRDCNVCLWNVVGNPSMYNAGVSAATEKKVVGFYCMMDEFIRDNNTTDAYVLGKAILEKSGLKQELAADKSMEGVERQDNIEEFMSGLHDFVDTKREEGYEDEVYIANFLQEVALLTDSDEENSDDVSSNERVSLMTIHASKGLEFNSVFVVGLEENIFPSPRSSSSLRELEEERRLLYVAITRAEQRCFLSCAKSRYQYGSMMFNEPSRFLKEIDKQYLIVEGNVGGFQSPAQQYSQRPESPLRSSHQSSAPSGFRRISTATSQYRQMSTTPQRTQSDLSAKQTIHVGARVEHQRFGIGSVIAVEGVGENEKATIEFQNAGTKTLLMKFARLTILK</sequence>
<evidence type="ECO:0000256" key="9">
    <source>
        <dbReference type="ARBA" id="ARBA00034808"/>
    </source>
</evidence>
<keyword evidence="7" id="KW-0413">Isomerase</keyword>
<comment type="similarity">
    <text evidence="1">Belongs to the helicase family. UvrD subfamily.</text>
</comment>
<feature type="compositionally biased region" description="Polar residues" evidence="13">
    <location>
        <begin position="666"/>
        <end position="688"/>
    </location>
</feature>
<dbReference type="InterPro" id="IPR000212">
    <property type="entry name" value="DNA_helicase_UvrD/REP"/>
</dbReference>
<evidence type="ECO:0000313" key="16">
    <source>
        <dbReference type="EMBL" id="RHK50754.1"/>
    </source>
</evidence>
<dbReference type="GO" id="GO:0016887">
    <property type="term" value="F:ATP hydrolysis activity"/>
    <property type="evidence" value="ECO:0007669"/>
    <property type="project" value="RHEA"/>
</dbReference>
<dbReference type="SUPFAM" id="SSF52540">
    <property type="entry name" value="P-loop containing nucleoside triphosphate hydrolases"/>
    <property type="match status" value="1"/>
</dbReference>
<dbReference type="Pfam" id="PF21196">
    <property type="entry name" value="PcrA_UvrD_tudor"/>
    <property type="match status" value="1"/>
</dbReference>
<reference evidence="16 17" key="1">
    <citation type="submission" date="2018-08" db="EMBL/GenBank/DDBJ databases">
        <title>A genome reference for cultivated species of the human gut microbiota.</title>
        <authorList>
            <person name="Zou Y."/>
            <person name="Xue W."/>
            <person name="Luo G."/>
        </authorList>
    </citation>
    <scope>NUCLEOTIDE SEQUENCE [LARGE SCALE GENOMIC DNA]</scope>
    <source>
        <strain evidence="16 17">AF42-9</strain>
    </source>
</reference>
<comment type="catalytic activity">
    <reaction evidence="11">
        <text>ATP + H2O = ADP + phosphate + H(+)</text>
        <dbReference type="Rhea" id="RHEA:13065"/>
        <dbReference type="ChEBI" id="CHEBI:15377"/>
        <dbReference type="ChEBI" id="CHEBI:15378"/>
        <dbReference type="ChEBI" id="CHEBI:30616"/>
        <dbReference type="ChEBI" id="CHEBI:43474"/>
        <dbReference type="ChEBI" id="CHEBI:456216"/>
        <dbReference type="EC" id="5.6.2.4"/>
    </reaction>
</comment>
<keyword evidence="5 12" id="KW-0067">ATP-binding</keyword>
<evidence type="ECO:0000256" key="12">
    <source>
        <dbReference type="PROSITE-ProRule" id="PRU00560"/>
    </source>
</evidence>
<dbReference type="Pfam" id="PF00580">
    <property type="entry name" value="UvrD-helicase"/>
    <property type="match status" value="1"/>
</dbReference>
<gene>
    <name evidence="16" type="ORF">DW060_06635</name>
</gene>
<dbReference type="PANTHER" id="PTHR11070:SF2">
    <property type="entry name" value="ATP-DEPENDENT DNA HELICASE SRS2"/>
    <property type="match status" value="1"/>
</dbReference>
<dbReference type="InterPro" id="IPR014017">
    <property type="entry name" value="DNA_helicase_UvrD-like_C"/>
</dbReference>
<dbReference type="EMBL" id="QRNO01000027">
    <property type="protein sequence ID" value="RHK50754.1"/>
    <property type="molecule type" value="Genomic_DNA"/>
</dbReference>
<dbReference type="GO" id="GO:0000725">
    <property type="term" value="P:recombinational repair"/>
    <property type="evidence" value="ECO:0007669"/>
    <property type="project" value="TreeGrafter"/>
</dbReference>
<evidence type="ECO:0000256" key="5">
    <source>
        <dbReference type="ARBA" id="ARBA00022840"/>
    </source>
</evidence>
<evidence type="ECO:0000256" key="10">
    <source>
        <dbReference type="ARBA" id="ARBA00034923"/>
    </source>
</evidence>
<feature type="domain" description="UvrD-like helicase ATP-binding" evidence="14">
    <location>
        <begin position="6"/>
        <end position="291"/>
    </location>
</feature>
<name>A0A415GMS2_9BACT</name>
<dbReference type="Gene3D" id="1.10.486.10">
    <property type="entry name" value="PCRA, domain 4"/>
    <property type="match status" value="1"/>
</dbReference>
<dbReference type="Pfam" id="PF13361">
    <property type="entry name" value="UvrD_C"/>
    <property type="match status" value="1"/>
</dbReference>
<dbReference type="Gene3D" id="3.40.50.300">
    <property type="entry name" value="P-loop containing nucleotide triphosphate hydrolases"/>
    <property type="match status" value="2"/>
</dbReference>
<dbReference type="InterPro" id="IPR027417">
    <property type="entry name" value="P-loop_NTPase"/>
</dbReference>
<dbReference type="FunFam" id="1.10.486.10:FF:000003">
    <property type="entry name" value="ATP-dependent DNA helicase"/>
    <property type="match status" value="1"/>
</dbReference>
<evidence type="ECO:0000256" key="7">
    <source>
        <dbReference type="ARBA" id="ARBA00023235"/>
    </source>
</evidence>
<evidence type="ECO:0000256" key="2">
    <source>
        <dbReference type="ARBA" id="ARBA00022741"/>
    </source>
</evidence>
<dbReference type="OrthoDB" id="9810135at2"/>
<evidence type="ECO:0000256" key="1">
    <source>
        <dbReference type="ARBA" id="ARBA00009922"/>
    </source>
</evidence>
<dbReference type="Gene3D" id="1.10.10.160">
    <property type="match status" value="1"/>
</dbReference>
<feature type="region of interest" description="Disordered" evidence="13">
    <location>
        <begin position="666"/>
        <end position="691"/>
    </location>
</feature>
<comment type="catalytic activity">
    <reaction evidence="8">
        <text>Couples ATP hydrolysis with the unwinding of duplex DNA by translocating in the 3'-5' direction.</text>
        <dbReference type="EC" id="5.6.2.4"/>
    </reaction>
</comment>
<organism evidence="16 17">
    <name type="scientific">Leyella stercorea</name>
    <dbReference type="NCBI Taxonomy" id="363265"/>
    <lineage>
        <taxon>Bacteria</taxon>
        <taxon>Pseudomonadati</taxon>
        <taxon>Bacteroidota</taxon>
        <taxon>Bacteroidia</taxon>
        <taxon>Bacteroidales</taxon>
        <taxon>Prevotellaceae</taxon>
        <taxon>Leyella</taxon>
    </lineage>
</organism>
<keyword evidence="6" id="KW-0238">DNA-binding</keyword>
<dbReference type="GO" id="GO:0003677">
    <property type="term" value="F:DNA binding"/>
    <property type="evidence" value="ECO:0007669"/>
    <property type="project" value="UniProtKB-KW"/>
</dbReference>
<keyword evidence="17" id="KW-1185">Reference proteome</keyword>
<evidence type="ECO:0000256" key="6">
    <source>
        <dbReference type="ARBA" id="ARBA00023125"/>
    </source>
</evidence>
<evidence type="ECO:0000256" key="3">
    <source>
        <dbReference type="ARBA" id="ARBA00022801"/>
    </source>
</evidence>
<dbReference type="GO" id="GO:0005829">
    <property type="term" value="C:cytosol"/>
    <property type="evidence" value="ECO:0007669"/>
    <property type="project" value="TreeGrafter"/>
</dbReference>
<evidence type="ECO:0000259" key="14">
    <source>
        <dbReference type="PROSITE" id="PS51198"/>
    </source>
</evidence>
<evidence type="ECO:0000256" key="13">
    <source>
        <dbReference type="SAM" id="MobiDB-lite"/>
    </source>
</evidence>
<protein>
    <recommendedName>
        <fullName evidence="9">DNA 3'-5' helicase</fullName>
        <ecNumber evidence="9">5.6.2.4</ecNumber>
    </recommendedName>
    <alternativeName>
        <fullName evidence="10">DNA 3'-5' helicase II</fullName>
    </alternativeName>
</protein>
<feature type="binding site" evidence="12">
    <location>
        <begin position="27"/>
        <end position="34"/>
    </location>
    <ligand>
        <name>ATP</name>
        <dbReference type="ChEBI" id="CHEBI:30616"/>
    </ligand>
</feature>
<proteinExistence type="inferred from homology"/>
<evidence type="ECO:0000256" key="11">
    <source>
        <dbReference type="ARBA" id="ARBA00048988"/>
    </source>
</evidence>
<dbReference type="PROSITE" id="PS51217">
    <property type="entry name" value="UVRD_HELICASE_CTER"/>
    <property type="match status" value="1"/>
</dbReference>
<accession>A0A415GMS2</accession>